<keyword evidence="4" id="KW-1185">Reference proteome</keyword>
<dbReference type="EMBL" id="CM007387">
    <property type="protein sequence ID" value="ONK64267.1"/>
    <property type="molecule type" value="Genomic_DNA"/>
</dbReference>
<comment type="similarity">
    <text evidence="1">Belongs to the GASA family.</text>
</comment>
<proteinExistence type="inferred from homology"/>
<feature type="signal peptide" evidence="2">
    <location>
        <begin position="1"/>
        <end position="23"/>
    </location>
</feature>
<dbReference type="OMA" id="NEMCIKM"/>
<evidence type="ECO:0000313" key="4">
    <source>
        <dbReference type="Proteomes" id="UP000243459"/>
    </source>
</evidence>
<name>A0A5P1EGD5_ASPOF</name>
<sequence>MASSRFLLASLLLIVLASYVVDAHRVLESQKLMSKGLGASAGINCGGLCAIRCSKSSRPNLCKRACGTCCARCNCVPKGTYGNEDSCPCYATMTTHGGVHKCP</sequence>
<dbReference type="Proteomes" id="UP000243459">
    <property type="component" value="Chromosome 7"/>
</dbReference>
<evidence type="ECO:0000256" key="1">
    <source>
        <dbReference type="ARBA" id="ARBA00010582"/>
    </source>
</evidence>
<dbReference type="InterPro" id="IPR003854">
    <property type="entry name" value="GASA"/>
</dbReference>
<evidence type="ECO:0000256" key="2">
    <source>
        <dbReference type="SAM" id="SignalP"/>
    </source>
</evidence>
<dbReference type="AlphaFoldDB" id="A0A5P1EGD5"/>
<dbReference type="OrthoDB" id="625265at2759"/>
<dbReference type="Gramene" id="ONK64267">
    <property type="protein sequence ID" value="ONK64267"/>
    <property type="gene ID" value="A4U43_C07F23860"/>
</dbReference>
<organism evidence="3 4">
    <name type="scientific">Asparagus officinalis</name>
    <name type="common">Garden asparagus</name>
    <dbReference type="NCBI Taxonomy" id="4686"/>
    <lineage>
        <taxon>Eukaryota</taxon>
        <taxon>Viridiplantae</taxon>
        <taxon>Streptophyta</taxon>
        <taxon>Embryophyta</taxon>
        <taxon>Tracheophyta</taxon>
        <taxon>Spermatophyta</taxon>
        <taxon>Magnoliopsida</taxon>
        <taxon>Liliopsida</taxon>
        <taxon>Asparagales</taxon>
        <taxon>Asparagaceae</taxon>
        <taxon>Asparagoideae</taxon>
        <taxon>Asparagus</taxon>
    </lineage>
</organism>
<evidence type="ECO:0000313" key="3">
    <source>
        <dbReference type="EMBL" id="ONK64267.1"/>
    </source>
</evidence>
<dbReference type="PANTHER" id="PTHR23201">
    <property type="entry name" value="EXTENSIN, PROLINE-RICH PROTEIN"/>
    <property type="match status" value="1"/>
</dbReference>
<keyword evidence="2" id="KW-0732">Signal</keyword>
<gene>
    <name evidence="3" type="ORF">A4U43_C07F23860</name>
</gene>
<reference evidence="4" key="1">
    <citation type="journal article" date="2017" name="Nat. Commun.">
        <title>The asparagus genome sheds light on the origin and evolution of a young Y chromosome.</title>
        <authorList>
            <person name="Harkess A."/>
            <person name="Zhou J."/>
            <person name="Xu C."/>
            <person name="Bowers J.E."/>
            <person name="Van der Hulst R."/>
            <person name="Ayyampalayam S."/>
            <person name="Mercati F."/>
            <person name="Riccardi P."/>
            <person name="McKain M.R."/>
            <person name="Kakrana A."/>
            <person name="Tang H."/>
            <person name="Ray J."/>
            <person name="Groenendijk J."/>
            <person name="Arikit S."/>
            <person name="Mathioni S.M."/>
            <person name="Nakano M."/>
            <person name="Shan H."/>
            <person name="Telgmann-Rauber A."/>
            <person name="Kanno A."/>
            <person name="Yue Z."/>
            <person name="Chen H."/>
            <person name="Li W."/>
            <person name="Chen Y."/>
            <person name="Xu X."/>
            <person name="Zhang Y."/>
            <person name="Luo S."/>
            <person name="Chen H."/>
            <person name="Gao J."/>
            <person name="Mao Z."/>
            <person name="Pires J.C."/>
            <person name="Luo M."/>
            <person name="Kudrna D."/>
            <person name="Wing R.A."/>
            <person name="Meyers B.C."/>
            <person name="Yi K."/>
            <person name="Kong H."/>
            <person name="Lavrijsen P."/>
            <person name="Sunseri F."/>
            <person name="Falavigna A."/>
            <person name="Ye Y."/>
            <person name="Leebens-Mack J.H."/>
            <person name="Chen G."/>
        </authorList>
    </citation>
    <scope>NUCLEOTIDE SEQUENCE [LARGE SCALE GENOMIC DNA]</scope>
    <source>
        <strain evidence="4">cv. DH0086</strain>
    </source>
</reference>
<dbReference type="PANTHER" id="PTHR23201:SF12">
    <property type="entry name" value="OS05G0432200 PROTEIN"/>
    <property type="match status" value="1"/>
</dbReference>
<protein>
    <submittedName>
        <fullName evidence="3">Uncharacterized protein</fullName>
    </submittedName>
</protein>
<feature type="chain" id="PRO_5024453609" evidence="2">
    <location>
        <begin position="24"/>
        <end position="103"/>
    </location>
</feature>
<accession>A0A5P1EGD5</accession>
<dbReference type="Pfam" id="PF02704">
    <property type="entry name" value="GASA"/>
    <property type="match status" value="1"/>
</dbReference>